<dbReference type="GO" id="GO:0005524">
    <property type="term" value="F:ATP binding"/>
    <property type="evidence" value="ECO:0007669"/>
    <property type="project" value="UniProtKB-KW"/>
</dbReference>
<evidence type="ECO:0000256" key="2">
    <source>
        <dbReference type="ARBA" id="ARBA00022741"/>
    </source>
</evidence>
<dbReference type="InterPro" id="IPR015854">
    <property type="entry name" value="ABC_transpr_LolD-like"/>
</dbReference>
<feature type="domain" description="ABC transporter" evidence="4">
    <location>
        <begin position="27"/>
        <end position="264"/>
    </location>
</feature>
<accession>A0ABU5EC82</accession>
<evidence type="ECO:0000313" key="5">
    <source>
        <dbReference type="EMBL" id="MDY0883781.1"/>
    </source>
</evidence>
<sequence>MSETQGISDRSMSRAGDATADMPQLVLTIAGLTACRSHGGARFCLSMGRLDLASLQPAALVGPSGSGKSTLLDVLGLVMTPTRLAAFMFFPSSEQPVDLAKLIEKRHEAGLTDMRRRYLGYMPQTGGLLPFLSVGENIRMSARLNDRLDEAYLDQLAQLLDLPAALMRRFPKDLSIGQRQRVSLARAMAHRPRLLLADEPTASLDAVTAGAVTGLLLDLSPRFGITPVIATHDERLFGRDGVRRLHVEARAGAEPNTVDAKVQI</sequence>
<reference evidence="5 6" key="1">
    <citation type="journal article" date="2016" name="Antonie Van Leeuwenhoek">
        <title>Dongia soli sp. nov., isolated from soil from Dokdo, Korea.</title>
        <authorList>
            <person name="Kim D.U."/>
            <person name="Lee H."/>
            <person name="Kim H."/>
            <person name="Kim S.G."/>
            <person name="Ka J.O."/>
        </authorList>
    </citation>
    <scope>NUCLEOTIDE SEQUENCE [LARGE SCALE GENOMIC DNA]</scope>
    <source>
        <strain evidence="5 6">D78</strain>
    </source>
</reference>
<gene>
    <name evidence="5" type="ORF">SMD27_13085</name>
</gene>
<dbReference type="Pfam" id="PF00005">
    <property type="entry name" value="ABC_tran"/>
    <property type="match status" value="1"/>
</dbReference>
<dbReference type="SMART" id="SM00382">
    <property type="entry name" value="AAA"/>
    <property type="match status" value="1"/>
</dbReference>
<keyword evidence="6" id="KW-1185">Reference proteome</keyword>
<protein>
    <submittedName>
        <fullName evidence="5">ABC transporter ATP-binding protein</fullName>
    </submittedName>
</protein>
<dbReference type="PANTHER" id="PTHR24220:SF689">
    <property type="entry name" value="LIPOPROTEIN-RELEASING SYSTEM ATP-BINDING PROTEIN LOLD"/>
    <property type="match status" value="1"/>
</dbReference>
<evidence type="ECO:0000259" key="4">
    <source>
        <dbReference type="PROSITE" id="PS50893"/>
    </source>
</evidence>
<dbReference type="PROSITE" id="PS50893">
    <property type="entry name" value="ABC_TRANSPORTER_2"/>
    <property type="match status" value="1"/>
</dbReference>
<keyword evidence="2" id="KW-0547">Nucleotide-binding</keyword>
<proteinExistence type="inferred from homology"/>
<dbReference type="InterPro" id="IPR003439">
    <property type="entry name" value="ABC_transporter-like_ATP-bd"/>
</dbReference>
<name>A0ABU5EC82_9PROT</name>
<dbReference type="EMBL" id="JAXCLW010000003">
    <property type="protein sequence ID" value="MDY0883781.1"/>
    <property type="molecule type" value="Genomic_DNA"/>
</dbReference>
<dbReference type="RefSeq" id="WP_320508848.1">
    <property type="nucleotide sequence ID" value="NZ_JAXCLW010000003.1"/>
</dbReference>
<dbReference type="Gene3D" id="3.40.50.300">
    <property type="entry name" value="P-loop containing nucleotide triphosphate hydrolases"/>
    <property type="match status" value="1"/>
</dbReference>
<evidence type="ECO:0000256" key="1">
    <source>
        <dbReference type="ARBA" id="ARBA00005417"/>
    </source>
</evidence>
<comment type="caution">
    <text evidence="5">The sequence shown here is derived from an EMBL/GenBank/DDBJ whole genome shotgun (WGS) entry which is preliminary data.</text>
</comment>
<comment type="similarity">
    <text evidence="1">Belongs to the ABC transporter superfamily.</text>
</comment>
<organism evidence="5 6">
    <name type="scientific">Dongia soli</name>
    <dbReference type="NCBI Taxonomy" id="600628"/>
    <lineage>
        <taxon>Bacteria</taxon>
        <taxon>Pseudomonadati</taxon>
        <taxon>Pseudomonadota</taxon>
        <taxon>Alphaproteobacteria</taxon>
        <taxon>Rhodospirillales</taxon>
        <taxon>Dongiaceae</taxon>
        <taxon>Dongia</taxon>
    </lineage>
</organism>
<dbReference type="PANTHER" id="PTHR24220">
    <property type="entry name" value="IMPORT ATP-BINDING PROTEIN"/>
    <property type="match status" value="1"/>
</dbReference>
<dbReference type="Proteomes" id="UP001279642">
    <property type="component" value="Unassembled WGS sequence"/>
</dbReference>
<dbReference type="SUPFAM" id="SSF52540">
    <property type="entry name" value="P-loop containing nucleoside triphosphate hydrolases"/>
    <property type="match status" value="1"/>
</dbReference>
<keyword evidence="3 5" id="KW-0067">ATP-binding</keyword>
<evidence type="ECO:0000256" key="3">
    <source>
        <dbReference type="ARBA" id="ARBA00022840"/>
    </source>
</evidence>
<evidence type="ECO:0000313" key="6">
    <source>
        <dbReference type="Proteomes" id="UP001279642"/>
    </source>
</evidence>
<dbReference type="InterPro" id="IPR003593">
    <property type="entry name" value="AAA+_ATPase"/>
</dbReference>
<dbReference type="InterPro" id="IPR027417">
    <property type="entry name" value="P-loop_NTPase"/>
</dbReference>